<dbReference type="PaxDb" id="35128-Thaps3508"/>
<dbReference type="STRING" id="35128.B8BXZ8"/>
<proteinExistence type="predicted"/>
<evidence type="ECO:0000313" key="2">
    <source>
        <dbReference type="Proteomes" id="UP000001449"/>
    </source>
</evidence>
<protein>
    <submittedName>
        <fullName evidence="1">Uncharacterized protein</fullName>
    </submittedName>
</protein>
<dbReference type="GeneID" id="7441875"/>
<dbReference type="GO" id="GO:0005856">
    <property type="term" value="C:cytoskeleton"/>
    <property type="evidence" value="ECO:0007669"/>
    <property type="project" value="InterPro"/>
</dbReference>
<dbReference type="PANTHER" id="PTHR31043:SF3">
    <property type="entry name" value="NEPHROCYSTIN-4"/>
    <property type="match status" value="1"/>
</dbReference>
<dbReference type="HOGENOM" id="CLU_283798_0_0_1"/>
<dbReference type="PANTHER" id="PTHR31043">
    <property type="entry name" value="NEPHROCYSTIN-4"/>
    <property type="match status" value="1"/>
</dbReference>
<accession>B8BXZ8</accession>
<dbReference type="GO" id="GO:0097730">
    <property type="term" value="C:non-motile cilium"/>
    <property type="evidence" value="ECO:0007669"/>
    <property type="project" value="InterPro"/>
</dbReference>
<sequence>MSTPDAPEEEEVTHLQRWLEASCNKAPVSLEDLPTTSAPKRNDIPSTYAVLLSSISSWPLPKKVQETSKGSPTKIECSVSISFFHLPSKQFYGSTFLGTEHPFQLNNSFELPMSNLNELVYFQTSINDPNCFIVIELVTTTRNPINEDVDKRFGSGWAIIKPFLDERLVQENDIVISSGEVKIFQGTPRELLQLKGDTASILKQLEQKNSSLSFQIWRPSHIGEIIKTSNVIKENQIVGAHTTIAGLGTTSLNCFDQRGSSTLNSIGAMTSGNVISWTLSPPQTINLASPHPLSINNVGIEIPQRTEFEQALLSWVDCAVPKDGIISKTKNIFGWNCSSSPKAARKDKAKLPIHIIKRRLLIGAHNGNALLHNRWHEVDMHEGSDENLDLLTSNDAVELSTYINDPNCAILFLIEYTCGYTNEGGRVKSPMKVPSTADTTITIGFAAFCPSDKNQVPPMTGETQTTRVINDLRCNAFTANTFFSPSQNSPTGGPKMTVLFDIAPGRESEVAQVQRLNNDQYSVSLDGSTKTKFVRISTPKKKGCEAKVDWSPDSLDARVTYVNDTSTLTFEDSYIEELDSHVAVLTSPLERASRARSRGIDQVVPSTLQYEANCSYSASLETEDPSTTTLVTIKFTSFTVEGDERAPASLSFRFKFLHQDEIGSAAFPLNTASRFVSTFAEHSNVSFRFDLPPNKIEATRLAHFMLEHQLSLYVFNEAKFQVGTLSLPMYLFLRQGKPSKLLENITLNVIMTQPLGELCPLQVREGESLPGRKAGRIALSIECEGVSLDITKHTTSSYSSEGRKSFALDMLDTNSDLQYIAAYVQQKSQSSLIDSAPSIPNPHTPQQEQLNAVNEYLYQKAKTGDRWTTESIESFLTEITPIQGTFQPENAILNAARLLREYEKRKVIANHAQSNGQESYPLKPELGQVVLVEYELTNKMATLESFTVESTHPGIRIITNAIEWSSRRNATGAHILPGKEHLMNFDVIQENKISMQPHETLIVPIALDCRTYDQIAIAVYIVSVRNGYVVASFTMNVEPRHRIDRNFNVPCSENEHLKRALQFYPKDVHSNDSQKATLTIKCIASSNVNSMMISIRS</sequence>
<dbReference type="InParanoid" id="B8BXZ8"/>
<organism evidence="1 2">
    <name type="scientific">Thalassiosira pseudonana</name>
    <name type="common">Marine diatom</name>
    <name type="synonym">Cyclotella nana</name>
    <dbReference type="NCBI Taxonomy" id="35128"/>
    <lineage>
        <taxon>Eukaryota</taxon>
        <taxon>Sar</taxon>
        <taxon>Stramenopiles</taxon>
        <taxon>Ochrophyta</taxon>
        <taxon>Bacillariophyta</taxon>
        <taxon>Coscinodiscophyceae</taxon>
        <taxon>Thalassiosirophycidae</taxon>
        <taxon>Thalassiosirales</taxon>
        <taxon>Thalassiosiraceae</taxon>
        <taxon>Thalassiosira</taxon>
    </lineage>
</organism>
<gene>
    <name evidence="1" type="ORF">THAPSDRAFT_3508</name>
</gene>
<keyword evidence="2" id="KW-1185">Reference proteome</keyword>
<dbReference type="RefSeq" id="XP_002288854.1">
    <property type="nucleotide sequence ID" value="XM_002288818.1"/>
</dbReference>
<dbReference type="InterPro" id="IPR029775">
    <property type="entry name" value="NPHP4"/>
</dbReference>
<reference evidence="1 2" key="2">
    <citation type="journal article" date="2008" name="Nature">
        <title>The Phaeodactylum genome reveals the evolutionary history of diatom genomes.</title>
        <authorList>
            <person name="Bowler C."/>
            <person name="Allen A.E."/>
            <person name="Badger J.H."/>
            <person name="Grimwood J."/>
            <person name="Jabbari K."/>
            <person name="Kuo A."/>
            <person name="Maheswari U."/>
            <person name="Martens C."/>
            <person name="Maumus F."/>
            <person name="Otillar R.P."/>
            <person name="Rayko E."/>
            <person name="Salamov A."/>
            <person name="Vandepoele K."/>
            <person name="Beszteri B."/>
            <person name="Gruber A."/>
            <person name="Heijde M."/>
            <person name="Katinka M."/>
            <person name="Mock T."/>
            <person name="Valentin K."/>
            <person name="Verret F."/>
            <person name="Berges J.A."/>
            <person name="Brownlee C."/>
            <person name="Cadoret J.P."/>
            <person name="Chiovitti A."/>
            <person name="Choi C.J."/>
            <person name="Coesel S."/>
            <person name="De Martino A."/>
            <person name="Detter J.C."/>
            <person name="Durkin C."/>
            <person name="Falciatore A."/>
            <person name="Fournet J."/>
            <person name="Haruta M."/>
            <person name="Huysman M.J."/>
            <person name="Jenkins B.D."/>
            <person name="Jiroutova K."/>
            <person name="Jorgensen R.E."/>
            <person name="Joubert Y."/>
            <person name="Kaplan A."/>
            <person name="Kroger N."/>
            <person name="Kroth P.G."/>
            <person name="La Roche J."/>
            <person name="Lindquist E."/>
            <person name="Lommer M."/>
            <person name="Martin-Jezequel V."/>
            <person name="Lopez P.J."/>
            <person name="Lucas S."/>
            <person name="Mangogna M."/>
            <person name="McGinnis K."/>
            <person name="Medlin L.K."/>
            <person name="Montsant A."/>
            <person name="Oudot-Le Secq M.P."/>
            <person name="Napoli C."/>
            <person name="Obornik M."/>
            <person name="Parker M.S."/>
            <person name="Petit J.L."/>
            <person name="Porcel B.M."/>
            <person name="Poulsen N."/>
            <person name="Robison M."/>
            <person name="Rychlewski L."/>
            <person name="Rynearson T.A."/>
            <person name="Schmutz J."/>
            <person name="Shapiro H."/>
            <person name="Siaut M."/>
            <person name="Stanley M."/>
            <person name="Sussman M.R."/>
            <person name="Taylor A.R."/>
            <person name="Vardi A."/>
            <person name="von Dassow P."/>
            <person name="Vyverman W."/>
            <person name="Willis A."/>
            <person name="Wyrwicz L.S."/>
            <person name="Rokhsar D.S."/>
            <person name="Weissenbach J."/>
            <person name="Armbrust E.V."/>
            <person name="Green B.R."/>
            <person name="Van de Peer Y."/>
            <person name="Grigoriev I.V."/>
        </authorList>
    </citation>
    <scope>NUCLEOTIDE SEQUENCE [LARGE SCALE GENOMIC DNA]</scope>
    <source>
        <strain evidence="1 2">CCMP1335</strain>
    </source>
</reference>
<dbReference type="EMBL" id="CM000640">
    <property type="protein sequence ID" value="EED94290.1"/>
    <property type="molecule type" value="Genomic_DNA"/>
</dbReference>
<dbReference type="Proteomes" id="UP000001449">
    <property type="component" value="Chromosome 3"/>
</dbReference>
<name>B8BXZ8_THAPS</name>
<evidence type="ECO:0000313" key="1">
    <source>
        <dbReference type="EMBL" id="EED94290.1"/>
    </source>
</evidence>
<dbReference type="GO" id="GO:0090090">
    <property type="term" value="P:negative regulation of canonical Wnt signaling pathway"/>
    <property type="evidence" value="ECO:0007669"/>
    <property type="project" value="InterPro"/>
</dbReference>
<reference evidence="1 2" key="1">
    <citation type="journal article" date="2004" name="Science">
        <title>The genome of the diatom Thalassiosira pseudonana: ecology, evolution, and metabolism.</title>
        <authorList>
            <person name="Armbrust E.V."/>
            <person name="Berges J.A."/>
            <person name="Bowler C."/>
            <person name="Green B.R."/>
            <person name="Martinez D."/>
            <person name="Putnam N.H."/>
            <person name="Zhou S."/>
            <person name="Allen A.E."/>
            <person name="Apt K.E."/>
            <person name="Bechner M."/>
            <person name="Brzezinski M.A."/>
            <person name="Chaal B.K."/>
            <person name="Chiovitti A."/>
            <person name="Davis A.K."/>
            <person name="Demarest M.S."/>
            <person name="Detter J.C."/>
            <person name="Glavina T."/>
            <person name="Goodstein D."/>
            <person name="Hadi M.Z."/>
            <person name="Hellsten U."/>
            <person name="Hildebrand M."/>
            <person name="Jenkins B.D."/>
            <person name="Jurka J."/>
            <person name="Kapitonov V.V."/>
            <person name="Kroger N."/>
            <person name="Lau W.W."/>
            <person name="Lane T.W."/>
            <person name="Larimer F.W."/>
            <person name="Lippmeier J.C."/>
            <person name="Lucas S."/>
            <person name="Medina M."/>
            <person name="Montsant A."/>
            <person name="Obornik M."/>
            <person name="Parker M.S."/>
            <person name="Palenik B."/>
            <person name="Pazour G.J."/>
            <person name="Richardson P.M."/>
            <person name="Rynearson T.A."/>
            <person name="Saito M.A."/>
            <person name="Schwartz D.C."/>
            <person name="Thamatrakoln K."/>
            <person name="Valentin K."/>
            <person name="Vardi A."/>
            <person name="Wilkerson F.P."/>
            <person name="Rokhsar D.S."/>
        </authorList>
    </citation>
    <scope>NUCLEOTIDE SEQUENCE [LARGE SCALE GENOMIC DNA]</scope>
    <source>
        <strain evidence="1 2">CCMP1335</strain>
    </source>
</reference>
<dbReference type="KEGG" id="tps:THAPSDRAFT_3508"/>
<dbReference type="AlphaFoldDB" id="B8BXZ8"/>